<keyword evidence="2" id="KW-1185">Reference proteome</keyword>
<dbReference type="EnsemblMetazoa" id="GPAI043204-RA">
    <property type="protein sequence ID" value="GPAI043204-PA"/>
    <property type="gene ID" value="GPAI043204"/>
</dbReference>
<proteinExistence type="predicted"/>
<reference evidence="2" key="1">
    <citation type="submission" date="2014-03" db="EMBL/GenBank/DDBJ databases">
        <authorList>
            <person name="Aksoy S."/>
            <person name="Warren W."/>
            <person name="Wilson R.K."/>
        </authorList>
    </citation>
    <scope>NUCLEOTIDE SEQUENCE [LARGE SCALE GENOMIC DNA]</scope>
    <source>
        <strain evidence="2">IAEA</strain>
    </source>
</reference>
<name>A0A1B0AEI5_GLOPL</name>
<reference evidence="1" key="2">
    <citation type="submission" date="2020-05" db="UniProtKB">
        <authorList>
            <consortium name="EnsemblMetazoa"/>
        </authorList>
    </citation>
    <scope>IDENTIFICATION</scope>
    <source>
        <strain evidence="1">IAEA</strain>
    </source>
</reference>
<evidence type="ECO:0000313" key="2">
    <source>
        <dbReference type="Proteomes" id="UP000092445"/>
    </source>
</evidence>
<dbReference type="AlphaFoldDB" id="A0A1B0AEI5"/>
<dbReference type="VEuPathDB" id="VectorBase:GPAI043204"/>
<organism evidence="1 2">
    <name type="scientific">Glossina pallidipes</name>
    <name type="common">Tsetse fly</name>
    <dbReference type="NCBI Taxonomy" id="7398"/>
    <lineage>
        <taxon>Eukaryota</taxon>
        <taxon>Metazoa</taxon>
        <taxon>Ecdysozoa</taxon>
        <taxon>Arthropoda</taxon>
        <taxon>Hexapoda</taxon>
        <taxon>Insecta</taxon>
        <taxon>Pterygota</taxon>
        <taxon>Neoptera</taxon>
        <taxon>Endopterygota</taxon>
        <taxon>Diptera</taxon>
        <taxon>Brachycera</taxon>
        <taxon>Muscomorpha</taxon>
        <taxon>Hippoboscoidea</taxon>
        <taxon>Glossinidae</taxon>
        <taxon>Glossina</taxon>
    </lineage>
</organism>
<sequence length="123" mass="14191">MEGDFNSGNERTSNSASNFELFECKQSEAKTPSVSFSKDRLRPLVYDQLIKKNKTCSETKCENHLRGLHARSNSENQRSYLDDIEEGSGTEVTETPVPFEKLYLLRMILIFLLKMIPVHQFQK</sequence>
<dbReference type="Proteomes" id="UP000092445">
    <property type="component" value="Unassembled WGS sequence"/>
</dbReference>
<protein>
    <submittedName>
        <fullName evidence="1">Uncharacterized protein</fullName>
    </submittedName>
</protein>
<evidence type="ECO:0000313" key="1">
    <source>
        <dbReference type="EnsemblMetazoa" id="GPAI043204-PA"/>
    </source>
</evidence>
<accession>A0A1B0AEI5</accession>